<dbReference type="EMBL" id="KZ155783">
    <property type="protein sequence ID" value="OUS46432.1"/>
    <property type="molecule type" value="Genomic_DNA"/>
</dbReference>
<dbReference type="InterPro" id="IPR002048">
    <property type="entry name" value="EF_hand_dom"/>
</dbReference>
<dbReference type="SUPFAM" id="SSF47473">
    <property type="entry name" value="EF-hand"/>
    <property type="match status" value="1"/>
</dbReference>
<organism evidence="9">
    <name type="scientific">Ostreococcus tauri</name>
    <name type="common">Marine green alga</name>
    <dbReference type="NCBI Taxonomy" id="70448"/>
    <lineage>
        <taxon>Eukaryota</taxon>
        <taxon>Viridiplantae</taxon>
        <taxon>Chlorophyta</taxon>
        <taxon>Mamiellophyceae</taxon>
        <taxon>Mamiellales</taxon>
        <taxon>Bathycoccaceae</taxon>
        <taxon>Ostreococcus</taxon>
    </lineage>
</organism>
<dbReference type="InterPro" id="IPR011547">
    <property type="entry name" value="SLC26A/SulP_dom"/>
</dbReference>
<protein>
    <submittedName>
        <fullName evidence="9">Sulfate permease family protein</fullName>
    </submittedName>
</protein>
<dbReference type="Pfam" id="PF00916">
    <property type="entry name" value="Sulfate_transp"/>
    <property type="match status" value="2"/>
</dbReference>
<feature type="transmembrane region" description="Helical" evidence="7">
    <location>
        <begin position="446"/>
        <end position="463"/>
    </location>
</feature>
<dbReference type="Pfam" id="PF13499">
    <property type="entry name" value="EF-hand_7"/>
    <property type="match status" value="1"/>
</dbReference>
<keyword evidence="3" id="KW-0106">Calcium</keyword>
<evidence type="ECO:0000256" key="5">
    <source>
        <dbReference type="ARBA" id="ARBA00023136"/>
    </source>
</evidence>
<dbReference type="InterPro" id="IPR011992">
    <property type="entry name" value="EF-hand-dom_pair"/>
</dbReference>
<sequence length="929" mass="102860">MEPNGLLPQAKLLEWGEIASCTGTAAGCQSLRHQAYDARLEWLFMIMILCGVLQIVLGILQAGRLMRMIPQTVMTGFVNGLAIIIFKAQLEVFKEKDWQVAFNLFDANRDGSLSTAEVTSIFSAELPDLSSSDLNAYVAGIVTQVDTDSSGHISLAEFMANKEHGIHSGYEDSLRWRTLDQGVTWLMLFYVFSSMLIVHFLPKYTKVLPSSLVAILWCLLLEHAINRPLIHAGTPVVRDAAPVKVDFPLYHTPKVNLTSKSFAHVFGITFSLAAVGLIESVLTLQCVDEILDDTSDATGRFTQECIAQGIANTMSGMFKAMGGDAMIGQSQINVKSGGVGRLSTGFASIMFLIFIVAASKVIELIPLAALTGVLFMIVIYTFDWTCLPLMSGDLKGLIIGRKADGTREDYAGRRIRKFWFDTNDRIRWKDSAIIILVTVVTERTNLAIAVGVGVVVACLFYAWDNSTGSLKVVRREEEIFGCEKGSTRVAYDVSGELFFGTDREFTNSFRMGPDPVDVVIYMDRCKIRDYSSLAALNSLYVRYADVGKTIRVHNTDPENRALIDLLGEKFLPQVLDEDLSVAGVSHVITAKYSRKKSARCHTSQSNPETTRRQRSTSAFLRPATGQPHSSTLTRRSMSRFATRACAYACSVVVAPIVVARAYSERETNSSTVEVENELAPRAAVSHDERSRTRWRYDWNPVNEEVKGGASKQPTRVVWLVRHGQAEPENGDVDDGARRLTSLGREQSKRTALRLKMLIESGSVDGDFAGSTPSVMIHSSMTRARETADVIAELAFPHVRREVSHLIREGAPCRPEPDTWNQKEEVHQRESPRIEAGFRSIFHRAAADQRNRPSGEAAEPPSVVHEIFVCHGNVIRYSVLRALQLPPDAWLRIGLYNASITRVDVHPSGRVSLRSLGDAGHLPTEALTWN</sequence>
<gene>
    <name evidence="9" type="ORF">BE221DRAFT_74044</name>
</gene>
<feature type="transmembrane region" description="Helical" evidence="7">
    <location>
        <begin position="183"/>
        <end position="201"/>
    </location>
</feature>
<dbReference type="InterPro" id="IPR036513">
    <property type="entry name" value="STAS_dom_sf"/>
</dbReference>
<feature type="transmembrane region" description="Helical" evidence="7">
    <location>
        <begin position="42"/>
        <end position="62"/>
    </location>
</feature>
<evidence type="ECO:0000256" key="4">
    <source>
        <dbReference type="ARBA" id="ARBA00022989"/>
    </source>
</evidence>
<feature type="domain" description="EF-hand" evidence="8">
    <location>
        <begin position="93"/>
        <end position="128"/>
    </location>
</feature>
<evidence type="ECO:0000256" key="1">
    <source>
        <dbReference type="ARBA" id="ARBA00004141"/>
    </source>
</evidence>
<dbReference type="SUPFAM" id="SSF52091">
    <property type="entry name" value="SpoIIaa-like"/>
    <property type="match status" value="1"/>
</dbReference>
<evidence type="ECO:0000256" key="3">
    <source>
        <dbReference type="ARBA" id="ARBA00022837"/>
    </source>
</evidence>
<feature type="transmembrane region" description="Helical" evidence="7">
    <location>
        <begin position="339"/>
        <end position="357"/>
    </location>
</feature>
<comment type="subcellular location">
    <subcellularLocation>
        <location evidence="1">Membrane</location>
        <topology evidence="1">Multi-pass membrane protein</topology>
    </subcellularLocation>
</comment>
<evidence type="ECO:0000313" key="9">
    <source>
        <dbReference type="EMBL" id="OUS46432.1"/>
    </source>
</evidence>
<dbReference type="InterPro" id="IPR018247">
    <property type="entry name" value="EF_Hand_1_Ca_BS"/>
</dbReference>
<proteinExistence type="predicted"/>
<dbReference type="GO" id="GO:0016020">
    <property type="term" value="C:membrane"/>
    <property type="evidence" value="ECO:0007669"/>
    <property type="project" value="UniProtKB-SubCell"/>
</dbReference>
<name>A0A1Y5IH62_OSTTA</name>
<feature type="transmembrane region" description="Helical" evidence="7">
    <location>
        <begin position="262"/>
        <end position="282"/>
    </location>
</feature>
<keyword evidence="4 7" id="KW-1133">Transmembrane helix</keyword>
<dbReference type="AlphaFoldDB" id="A0A1Y5IH62"/>
<dbReference type="CDD" id="cd07067">
    <property type="entry name" value="HP_PGM_like"/>
    <property type="match status" value="1"/>
</dbReference>
<dbReference type="Pfam" id="PF00300">
    <property type="entry name" value="His_Phos_1"/>
    <property type="match status" value="1"/>
</dbReference>
<evidence type="ECO:0000259" key="8">
    <source>
        <dbReference type="PROSITE" id="PS50222"/>
    </source>
</evidence>
<feature type="region of interest" description="Disordered" evidence="6">
    <location>
        <begin position="596"/>
        <end position="633"/>
    </location>
</feature>
<keyword evidence="5 7" id="KW-0472">Membrane</keyword>
<dbReference type="PROSITE" id="PS50222">
    <property type="entry name" value="EF_HAND_2"/>
    <property type="match status" value="1"/>
</dbReference>
<dbReference type="SUPFAM" id="SSF53254">
    <property type="entry name" value="Phosphoglycerate mutase-like"/>
    <property type="match status" value="1"/>
</dbReference>
<dbReference type="Gene3D" id="3.40.50.1240">
    <property type="entry name" value="Phosphoglycerate mutase-like"/>
    <property type="match status" value="1"/>
</dbReference>
<dbReference type="GO" id="GO:0005509">
    <property type="term" value="F:calcium ion binding"/>
    <property type="evidence" value="ECO:0007669"/>
    <property type="project" value="InterPro"/>
</dbReference>
<dbReference type="CDD" id="cd00051">
    <property type="entry name" value="EFh"/>
    <property type="match status" value="1"/>
</dbReference>
<dbReference type="InterPro" id="IPR029033">
    <property type="entry name" value="His_PPase_superfam"/>
</dbReference>
<dbReference type="eggNOG" id="KOG0236">
    <property type="taxonomic scope" value="Eukaryota"/>
</dbReference>
<dbReference type="PANTHER" id="PTHR43310">
    <property type="entry name" value="SULFATE TRANSPORTER YBAR-RELATED"/>
    <property type="match status" value="1"/>
</dbReference>
<keyword evidence="2 7" id="KW-0812">Transmembrane</keyword>
<dbReference type="Proteomes" id="UP000195557">
    <property type="component" value="Unassembled WGS sequence"/>
</dbReference>
<evidence type="ECO:0000256" key="6">
    <source>
        <dbReference type="SAM" id="MobiDB-lite"/>
    </source>
</evidence>
<dbReference type="InterPro" id="IPR052706">
    <property type="entry name" value="Membrane-Transporter-like"/>
</dbReference>
<evidence type="ECO:0000256" key="2">
    <source>
        <dbReference type="ARBA" id="ARBA00022692"/>
    </source>
</evidence>
<evidence type="ECO:0000256" key="7">
    <source>
        <dbReference type="SAM" id="Phobius"/>
    </source>
</evidence>
<dbReference type="Gene3D" id="3.30.750.24">
    <property type="entry name" value="STAS domain"/>
    <property type="match status" value="1"/>
</dbReference>
<reference evidence="9" key="1">
    <citation type="submission" date="2017-04" db="EMBL/GenBank/DDBJ databases">
        <title>Population genomics of picophytoplankton unveils novel chromosome hypervariability.</title>
        <authorList>
            <consortium name="DOE Joint Genome Institute"/>
            <person name="Blanc-Mathieu R."/>
            <person name="Krasovec M."/>
            <person name="Hebrard M."/>
            <person name="Yau S."/>
            <person name="Desgranges E."/>
            <person name="Martin J."/>
            <person name="Schackwitz W."/>
            <person name="Kuo A."/>
            <person name="Salin G."/>
            <person name="Donnadieu C."/>
            <person name="Desdevises Y."/>
            <person name="Sanchez-Ferandin S."/>
            <person name="Moreau H."/>
            <person name="Rivals E."/>
            <person name="Grigoriev I.V."/>
            <person name="Grimsley N."/>
            <person name="Eyre-Walker A."/>
            <person name="Piganeau G."/>
        </authorList>
    </citation>
    <scope>NUCLEOTIDE SEQUENCE [LARGE SCALE GENOMIC DNA]</scope>
    <source>
        <strain evidence="9">RCC 1115</strain>
    </source>
</reference>
<dbReference type="SMART" id="SM00855">
    <property type="entry name" value="PGAM"/>
    <property type="match status" value="1"/>
</dbReference>
<dbReference type="Gene3D" id="1.10.238.10">
    <property type="entry name" value="EF-hand"/>
    <property type="match status" value="1"/>
</dbReference>
<accession>A0A1Y5IH62</accession>
<dbReference type="InterPro" id="IPR013078">
    <property type="entry name" value="His_Pase_superF_clade-1"/>
</dbReference>
<dbReference type="PANTHER" id="PTHR43310:SF1">
    <property type="entry name" value="SULFATE TRANSPORTER YBAR-RELATED"/>
    <property type="match status" value="1"/>
</dbReference>
<dbReference type="PROSITE" id="PS00018">
    <property type="entry name" value="EF_HAND_1"/>
    <property type="match status" value="2"/>
</dbReference>
<feature type="transmembrane region" description="Helical" evidence="7">
    <location>
        <begin position="364"/>
        <end position="382"/>
    </location>
</feature>